<evidence type="ECO:0000313" key="9">
    <source>
        <dbReference type="EMBL" id="KXN71141.1"/>
    </source>
</evidence>
<evidence type="ECO:0000256" key="1">
    <source>
        <dbReference type="ARBA" id="ARBA00004141"/>
    </source>
</evidence>
<name>A0A137P883_CONC2</name>
<keyword evidence="2 6" id="KW-0812">Transmembrane</keyword>
<dbReference type="AlphaFoldDB" id="A0A137P883"/>
<evidence type="ECO:0000256" key="5">
    <source>
        <dbReference type="SAM" id="MobiDB-lite"/>
    </source>
</evidence>
<evidence type="ECO:0000256" key="6">
    <source>
        <dbReference type="SAM" id="Phobius"/>
    </source>
</evidence>
<sequence length="765" mass="89122">MELRNRSQEGSISEKNNEKPTHKREQSLDFDKIPKTFIKNHISQCKNDDITPNEYSDFIIVFDSQIGHEPTFVDKLFGEKKKTVDKAKRKEELQLELTQVYKKLIQFGFKVEYSQFSNTTIAYFLTAPKDLIFKGYQKERVEDYLGGMRVNDLDKLFSDSASSNSIDNFSPSKRLRIIHNLLVLPTISGGLGLSDNSENSFIKEVYPVHERKFDKKWIKRISTKLYINDKDLDTIKDHSGSQIALYFAFLQFYTAYLIPMSVIGLFVYLFVGSPSYVNSFFLLVWSTLFPVLWKRRQKDLAYRWDNVNCSKVELPRSAFKPDEYRVDPVTEHMVPVVSPLKFIQRQVKSLGYVALCSLFLSIVLREFYNGPYLDIVAFIPSIVGGVVLSNLYSIYQSIAQHLTLQENHPTESKHAFFLTQKVFIMNFLMSYYPILFAAWFYVPYCQVLIKWIDSHLFKVHEFELPGLARVQQPVIYMLVTGQLVNHFVETGLPYLLKFFNRGLRNYNKKKEGENENSTIIQEDGQNEIVEEELDDFSEDESSELDLNLFQKVKTKLENEYHELQQYDIYQDYCEMAVQFGHIIFFGTIWPLAPLACLANNWLELRTDTIKILFNYKRPIPKRVEDIGAWMDQLNFLVWCSSLINPILLYQFSKTRSQLPDIINFPAWVILILVWEHFYFFLNGLYHFVVKLYPSTADTLIQQENYALKKKMMNKTVDEFISQVNSPSCEVDLIGSPSGSGSLGRTITGIQRCVDKMFETDKSKTN</sequence>
<feature type="transmembrane region" description="Helical" evidence="6">
    <location>
        <begin position="664"/>
        <end position="685"/>
    </location>
</feature>
<feature type="transmembrane region" description="Helical" evidence="6">
    <location>
        <begin position="350"/>
        <end position="369"/>
    </location>
</feature>
<dbReference type="InterPro" id="IPR049452">
    <property type="entry name" value="Anoctamin_TM"/>
</dbReference>
<dbReference type="OMA" id="YNGPLKT"/>
<dbReference type="GO" id="GO:0016020">
    <property type="term" value="C:membrane"/>
    <property type="evidence" value="ECO:0007669"/>
    <property type="project" value="UniProtKB-SubCell"/>
</dbReference>
<reference evidence="9 10" key="1">
    <citation type="journal article" date="2015" name="Genome Biol. Evol.">
        <title>Phylogenomic analyses indicate that early fungi evolved digesting cell walls of algal ancestors of land plants.</title>
        <authorList>
            <person name="Chang Y."/>
            <person name="Wang S."/>
            <person name="Sekimoto S."/>
            <person name="Aerts A.L."/>
            <person name="Choi C."/>
            <person name="Clum A."/>
            <person name="LaButti K.M."/>
            <person name="Lindquist E.A."/>
            <person name="Yee Ngan C."/>
            <person name="Ohm R.A."/>
            <person name="Salamov A.A."/>
            <person name="Grigoriev I.V."/>
            <person name="Spatafora J.W."/>
            <person name="Berbee M.L."/>
        </authorList>
    </citation>
    <scope>NUCLEOTIDE SEQUENCE [LARGE SCALE GENOMIC DNA]</scope>
    <source>
        <strain evidence="9 10">NRRL 28638</strain>
    </source>
</reference>
<accession>A0A137P883</accession>
<protein>
    <submittedName>
        <fullName evidence="9">DUF590-domain-containing protein</fullName>
    </submittedName>
</protein>
<gene>
    <name evidence="9" type="ORF">CONCODRAFT_78487</name>
</gene>
<comment type="subcellular location">
    <subcellularLocation>
        <location evidence="1">Membrane</location>
        <topology evidence="1">Multi-pass membrane protein</topology>
    </subcellularLocation>
</comment>
<proteinExistence type="predicted"/>
<organism evidence="9 10">
    <name type="scientific">Conidiobolus coronatus (strain ATCC 28846 / CBS 209.66 / NRRL 28638)</name>
    <name type="common">Delacroixia coronata</name>
    <dbReference type="NCBI Taxonomy" id="796925"/>
    <lineage>
        <taxon>Eukaryota</taxon>
        <taxon>Fungi</taxon>
        <taxon>Fungi incertae sedis</taxon>
        <taxon>Zoopagomycota</taxon>
        <taxon>Entomophthoromycotina</taxon>
        <taxon>Entomophthoromycetes</taxon>
        <taxon>Entomophthorales</taxon>
        <taxon>Ancylistaceae</taxon>
        <taxon>Conidiobolus</taxon>
    </lineage>
</organism>
<keyword evidence="10" id="KW-1185">Reference proteome</keyword>
<evidence type="ECO:0000256" key="2">
    <source>
        <dbReference type="ARBA" id="ARBA00022692"/>
    </source>
</evidence>
<feature type="domain" description="Anoctamin transmembrane" evidence="7">
    <location>
        <begin position="235"/>
        <end position="702"/>
    </location>
</feature>
<keyword evidence="3 6" id="KW-1133">Transmembrane helix</keyword>
<dbReference type="GO" id="GO:0005254">
    <property type="term" value="F:chloride channel activity"/>
    <property type="evidence" value="ECO:0007669"/>
    <property type="project" value="TreeGrafter"/>
</dbReference>
<keyword evidence="4 6" id="KW-0472">Membrane</keyword>
<evidence type="ECO:0000313" key="10">
    <source>
        <dbReference type="Proteomes" id="UP000070444"/>
    </source>
</evidence>
<dbReference type="GO" id="GO:0032541">
    <property type="term" value="C:cortical endoplasmic reticulum"/>
    <property type="evidence" value="ECO:0007669"/>
    <property type="project" value="TreeGrafter"/>
</dbReference>
<feature type="transmembrane region" description="Helical" evidence="6">
    <location>
        <begin position="375"/>
        <end position="395"/>
    </location>
</feature>
<dbReference type="InterPro" id="IPR007632">
    <property type="entry name" value="Anoctamin"/>
</dbReference>
<dbReference type="Pfam" id="PF20877">
    <property type="entry name" value="Anoctamin_N"/>
    <property type="match status" value="1"/>
</dbReference>
<dbReference type="Proteomes" id="UP000070444">
    <property type="component" value="Unassembled WGS sequence"/>
</dbReference>
<dbReference type="STRING" id="796925.A0A137P883"/>
<feature type="transmembrane region" description="Helical" evidence="6">
    <location>
        <begin position="276"/>
        <end position="293"/>
    </location>
</feature>
<evidence type="ECO:0000256" key="3">
    <source>
        <dbReference type="ARBA" id="ARBA00022989"/>
    </source>
</evidence>
<evidence type="ECO:0000259" key="8">
    <source>
        <dbReference type="Pfam" id="PF20877"/>
    </source>
</evidence>
<dbReference type="PANTHER" id="PTHR12308:SF73">
    <property type="entry name" value="ANOCTAMIN"/>
    <property type="match status" value="1"/>
</dbReference>
<feature type="domain" description="Anoctamin alpha-beta plait" evidence="8">
    <location>
        <begin position="57"/>
        <end position="197"/>
    </location>
</feature>
<dbReference type="OrthoDB" id="296386at2759"/>
<evidence type="ECO:0000256" key="4">
    <source>
        <dbReference type="ARBA" id="ARBA00023136"/>
    </source>
</evidence>
<feature type="transmembrane region" description="Helical" evidence="6">
    <location>
        <begin position="635"/>
        <end position="652"/>
    </location>
</feature>
<dbReference type="EMBL" id="KQ964482">
    <property type="protein sequence ID" value="KXN71141.1"/>
    <property type="molecule type" value="Genomic_DNA"/>
</dbReference>
<dbReference type="Pfam" id="PF04547">
    <property type="entry name" value="Anoctamin"/>
    <property type="match status" value="1"/>
</dbReference>
<evidence type="ECO:0000259" key="7">
    <source>
        <dbReference type="Pfam" id="PF04547"/>
    </source>
</evidence>
<feature type="transmembrane region" description="Helical" evidence="6">
    <location>
        <begin position="422"/>
        <end position="442"/>
    </location>
</feature>
<feature type="region of interest" description="Disordered" evidence="5">
    <location>
        <begin position="1"/>
        <end position="26"/>
    </location>
</feature>
<feature type="transmembrane region" description="Helical" evidence="6">
    <location>
        <begin position="243"/>
        <end position="270"/>
    </location>
</feature>
<feature type="compositionally biased region" description="Basic and acidic residues" evidence="5">
    <location>
        <begin position="15"/>
        <end position="26"/>
    </location>
</feature>
<dbReference type="InterPro" id="IPR049456">
    <property type="entry name" value="Anoctamin_N_fung"/>
</dbReference>
<dbReference type="PANTHER" id="PTHR12308">
    <property type="entry name" value="ANOCTAMIN"/>
    <property type="match status" value="1"/>
</dbReference>